<proteinExistence type="predicted"/>
<dbReference type="SUPFAM" id="SSF160113">
    <property type="entry name" value="YegP-like"/>
    <property type="match status" value="1"/>
</dbReference>
<comment type="caution">
    <text evidence="3">The sequence shown here is derived from an EMBL/GenBank/DDBJ whole genome shotgun (WGS) entry which is preliminary data.</text>
</comment>
<evidence type="ECO:0000313" key="4">
    <source>
        <dbReference type="Proteomes" id="UP001551482"/>
    </source>
</evidence>
<dbReference type="Pfam" id="PF07411">
    <property type="entry name" value="DUF1508"/>
    <property type="match status" value="1"/>
</dbReference>
<evidence type="ECO:0000256" key="1">
    <source>
        <dbReference type="SAM" id="MobiDB-lite"/>
    </source>
</evidence>
<dbReference type="InterPro" id="IPR010879">
    <property type="entry name" value="DUF1508"/>
</dbReference>
<evidence type="ECO:0000313" key="3">
    <source>
        <dbReference type="EMBL" id="MEU8140191.1"/>
    </source>
</evidence>
<feature type="compositionally biased region" description="Polar residues" evidence="1">
    <location>
        <begin position="10"/>
        <end position="23"/>
    </location>
</feature>
<dbReference type="InterPro" id="IPR036913">
    <property type="entry name" value="YegP-like_sf"/>
</dbReference>
<feature type="domain" description="DUF1508" evidence="2">
    <location>
        <begin position="44"/>
        <end position="83"/>
    </location>
</feature>
<dbReference type="Proteomes" id="UP001551482">
    <property type="component" value="Unassembled WGS sequence"/>
</dbReference>
<feature type="region of interest" description="Disordered" evidence="1">
    <location>
        <begin position="10"/>
        <end position="33"/>
    </location>
</feature>
<accession>A0ABV3DWR7</accession>
<keyword evidence="4" id="KW-1185">Reference proteome</keyword>
<name>A0ABV3DWR7_9ACTN</name>
<sequence length="86" mass="8890">MATILLRQVRTSTIRDPTETRPSATAGAGQDQLIRPPAARLNVKLKAANGEIIAFGEGYTSRSAGLNGIESIKASAAAAPIVETDA</sequence>
<dbReference type="Gene3D" id="3.30.160.160">
    <property type="entry name" value="YegP-like"/>
    <property type="match status" value="1"/>
</dbReference>
<protein>
    <submittedName>
        <fullName evidence="3">YegP family protein</fullName>
    </submittedName>
</protein>
<gene>
    <name evidence="3" type="ORF">AB0C36_42750</name>
</gene>
<dbReference type="RefSeq" id="WP_358365117.1">
    <property type="nucleotide sequence ID" value="NZ_JBEZFP010000262.1"/>
</dbReference>
<reference evidence="3 4" key="1">
    <citation type="submission" date="2024-06" db="EMBL/GenBank/DDBJ databases">
        <title>The Natural Products Discovery Center: Release of the First 8490 Sequenced Strains for Exploring Actinobacteria Biosynthetic Diversity.</title>
        <authorList>
            <person name="Kalkreuter E."/>
            <person name="Kautsar S.A."/>
            <person name="Yang D."/>
            <person name="Bader C.D."/>
            <person name="Teijaro C.N."/>
            <person name="Fluegel L."/>
            <person name="Davis C.M."/>
            <person name="Simpson J.R."/>
            <person name="Lauterbach L."/>
            <person name="Steele A.D."/>
            <person name="Gui C."/>
            <person name="Meng S."/>
            <person name="Li G."/>
            <person name="Viehrig K."/>
            <person name="Ye F."/>
            <person name="Su P."/>
            <person name="Kiefer A.F."/>
            <person name="Nichols A."/>
            <person name="Cepeda A.J."/>
            <person name="Yan W."/>
            <person name="Fan B."/>
            <person name="Jiang Y."/>
            <person name="Adhikari A."/>
            <person name="Zheng C.-J."/>
            <person name="Schuster L."/>
            <person name="Cowan T.M."/>
            <person name="Smanski M.J."/>
            <person name="Chevrette M.G."/>
            <person name="De Carvalho L.P.S."/>
            <person name="Shen B."/>
        </authorList>
    </citation>
    <scope>NUCLEOTIDE SEQUENCE [LARGE SCALE GENOMIC DNA]</scope>
    <source>
        <strain evidence="3 4">NPDC048946</strain>
    </source>
</reference>
<dbReference type="EMBL" id="JBEZFP010000262">
    <property type="protein sequence ID" value="MEU8140191.1"/>
    <property type="molecule type" value="Genomic_DNA"/>
</dbReference>
<organism evidence="3 4">
    <name type="scientific">Streptodolium elevatio</name>
    <dbReference type="NCBI Taxonomy" id="3157996"/>
    <lineage>
        <taxon>Bacteria</taxon>
        <taxon>Bacillati</taxon>
        <taxon>Actinomycetota</taxon>
        <taxon>Actinomycetes</taxon>
        <taxon>Kitasatosporales</taxon>
        <taxon>Streptomycetaceae</taxon>
        <taxon>Streptodolium</taxon>
    </lineage>
</organism>
<evidence type="ECO:0000259" key="2">
    <source>
        <dbReference type="Pfam" id="PF07411"/>
    </source>
</evidence>